<keyword evidence="5" id="KW-0158">Chromosome</keyword>
<evidence type="ECO:0000256" key="8">
    <source>
        <dbReference type="ARBA" id="ARBA00023054"/>
    </source>
</evidence>
<gene>
    <name evidence="13" type="ORF">EMPS_01551</name>
</gene>
<evidence type="ECO:0000256" key="4">
    <source>
        <dbReference type="ARBA" id="ARBA00018687"/>
    </source>
</evidence>
<feature type="domain" description="RecF/RecN/SMC N-terminal" evidence="12">
    <location>
        <begin position="58"/>
        <end position="1052"/>
    </location>
</feature>
<evidence type="ECO:0000313" key="13">
    <source>
        <dbReference type="EMBL" id="GJJ69205.1"/>
    </source>
</evidence>
<dbReference type="PANTHER" id="PTHR45916">
    <property type="entry name" value="STRUCTURAL MAINTENANCE OF CHROMOSOMES PROTEIN 5"/>
    <property type="match status" value="1"/>
</dbReference>
<dbReference type="Gene3D" id="1.10.287.1490">
    <property type="match status" value="1"/>
</dbReference>
<name>A0A9P3LT25_9FUNG</name>
<feature type="coiled-coil region" evidence="10">
    <location>
        <begin position="800"/>
        <end position="845"/>
    </location>
</feature>
<dbReference type="GO" id="GO:0005634">
    <property type="term" value="C:nucleus"/>
    <property type="evidence" value="ECO:0007669"/>
    <property type="project" value="UniProtKB-SubCell"/>
</dbReference>
<dbReference type="AlphaFoldDB" id="A0A9P3LT25"/>
<comment type="caution">
    <text evidence="13">The sequence shown here is derived from an EMBL/GenBank/DDBJ whole genome shotgun (WGS) entry which is preliminary data.</text>
</comment>
<evidence type="ECO:0000256" key="6">
    <source>
        <dbReference type="ARBA" id="ARBA00022741"/>
    </source>
</evidence>
<evidence type="ECO:0000313" key="14">
    <source>
        <dbReference type="Proteomes" id="UP000827284"/>
    </source>
</evidence>
<evidence type="ECO:0000256" key="9">
    <source>
        <dbReference type="ARBA" id="ARBA00023242"/>
    </source>
</evidence>
<sequence length="1098" mass="125672">MLMDTTVNSGAVPKRRREIEPEEVDHDGVSQELAIPRNKGLSSVSSNIVKSEYQHGSIMRVSMKSFVTYESCSFTPGPNLNMIIGPNGTGKSTIVCALALGLGWNTNLLGRAKEISEFVKHGSDKGWIEVVLCNKNGTNVVIKRHINKTNNTSVWKINGENKTQKEVMKKVQSFNIQVDNLCQFLPQDRVSEFAQMTPQELLKETQRAIGGDEMVAAHQKMIDLWNEHKTISASVQGDLDHIETNEKRNAVIAKDVLRFQQREAVLKKVRLLEIWILYAKYGRAKDDYNAIKETRRVSYAMFNQLQREVEPLEDKTRQLEQSEKRFADEKSRLEKQYQDSVRNLKAKGTAIETAEGEAEDLKKELDRLQAKVQQRQTTINNMKRKIAAHQELVDGAPSEETVNNEKEELQQQIASLIADNHSTRERIDSLQSQQQEIVNASSRINHKMTETRRSLNELDDVSKRRLDQLGRNDPDAREAVLWLRDNANIFQKKVFEPVCLELNIRNTKFVNAVENALRNQLKTFVCQTREDYNLFTREILDKRKLRVNVIAPRPQELELDEYRPPVPASQLAGFGFDCYMLDAVDGPPALLAAMCSKAGIHAIPVSQSASVHQQAIRDSGKFKRYATSTTAFQISYSRYSGESLDTATPLKSANVFTSSVDHEARAKLITEMDDLRSNLERNEHTIHDLTKEEKDLRKTYQEFTAKRDALNEAKKTLIASLKRTEKLKIDLDSMKRDLERRLREPSTEEEEEKINKALRVKSAKRCKLTLEYLELGKVCHHLFSRVTLTTLSRVQAHAESQAVEVECAEKARQLKDMEDQYTEANRQYEKVRGEAKELLDTAKEQYSQLDPALIPEFKELGAGASLEQLEDMLAGESAKAALHYTPNQSVIDKYEKQQGDIKTAKEKVESKKRKLGRLESEIQQIRGSWYPKITELIARISNDFSKSFQRIGCAGEVKLGEHEDYDKWCIEILVKFRDAEKLQKLTGQRQSGGERSVSTIMYLMALQELSQVSFRVVDEINQGMDPRNERLVHAQLVEKACKKDTAQYFLITPKLLPNLDYHERMKVLCIYNGEWLDDGVTKWSNYLNNQRQSKKIRA</sequence>
<accession>A0A9P3LT25</accession>
<evidence type="ECO:0000256" key="5">
    <source>
        <dbReference type="ARBA" id="ARBA00022454"/>
    </source>
</evidence>
<dbReference type="PANTHER" id="PTHR45916:SF1">
    <property type="entry name" value="STRUCTURAL MAINTENANCE OF CHROMOSOMES PROTEIN 5"/>
    <property type="match status" value="1"/>
</dbReference>
<reference evidence="13" key="2">
    <citation type="journal article" date="2022" name="Microbiol. Resour. Announc.">
        <title>Whole-Genome Sequence of Entomortierella parvispora E1425, a Mucoromycotan Fungus Associated with Burkholderiaceae-Related Endosymbiotic Bacteria.</title>
        <authorList>
            <person name="Herlambang A."/>
            <person name="Guo Y."/>
            <person name="Takashima Y."/>
            <person name="Narisawa K."/>
            <person name="Ohta H."/>
            <person name="Nishizawa T."/>
        </authorList>
    </citation>
    <scope>NUCLEOTIDE SEQUENCE</scope>
    <source>
        <strain evidence="13">E1425</strain>
    </source>
</reference>
<evidence type="ECO:0000259" key="12">
    <source>
        <dbReference type="Pfam" id="PF02463"/>
    </source>
</evidence>
<comment type="subcellular location">
    <subcellularLocation>
        <location evidence="2">Chromosome</location>
    </subcellularLocation>
    <subcellularLocation>
        <location evidence="1">Nucleus</location>
    </subcellularLocation>
</comment>
<evidence type="ECO:0000256" key="10">
    <source>
        <dbReference type="SAM" id="Coils"/>
    </source>
</evidence>
<dbReference type="EMBL" id="BQFW01000002">
    <property type="protein sequence ID" value="GJJ69205.1"/>
    <property type="molecule type" value="Genomic_DNA"/>
</dbReference>
<dbReference type="GO" id="GO:0003697">
    <property type="term" value="F:single-stranded DNA binding"/>
    <property type="evidence" value="ECO:0007669"/>
    <property type="project" value="TreeGrafter"/>
</dbReference>
<dbReference type="Pfam" id="PF02463">
    <property type="entry name" value="SMC_N"/>
    <property type="match status" value="1"/>
</dbReference>
<evidence type="ECO:0000256" key="11">
    <source>
        <dbReference type="SAM" id="MobiDB-lite"/>
    </source>
</evidence>
<feature type="coiled-coil region" evidence="10">
    <location>
        <begin position="894"/>
        <end position="928"/>
    </location>
</feature>
<dbReference type="InterPro" id="IPR003395">
    <property type="entry name" value="RecF/RecN/SMC_N"/>
</dbReference>
<dbReference type="OrthoDB" id="10254973at2759"/>
<dbReference type="InterPro" id="IPR027417">
    <property type="entry name" value="P-loop_NTPase"/>
</dbReference>
<keyword evidence="6" id="KW-0547">Nucleotide-binding</keyword>
<feature type="coiled-coil region" evidence="10">
    <location>
        <begin position="302"/>
        <end position="433"/>
    </location>
</feature>
<feature type="coiled-coil region" evidence="10">
    <location>
        <begin position="665"/>
        <end position="741"/>
    </location>
</feature>
<evidence type="ECO:0000256" key="3">
    <source>
        <dbReference type="ARBA" id="ARBA00010171"/>
    </source>
</evidence>
<protein>
    <recommendedName>
        <fullName evidence="4">Structural maintenance of chromosomes protein 5</fullName>
    </recommendedName>
</protein>
<feature type="region of interest" description="Disordered" evidence="11">
    <location>
        <begin position="1"/>
        <end position="28"/>
    </location>
</feature>
<evidence type="ECO:0000256" key="1">
    <source>
        <dbReference type="ARBA" id="ARBA00004123"/>
    </source>
</evidence>
<reference evidence="13" key="1">
    <citation type="submission" date="2021-11" db="EMBL/GenBank/DDBJ databases">
        <authorList>
            <person name="Herlambang A."/>
            <person name="Guo Y."/>
            <person name="Takashima Y."/>
            <person name="Nishizawa T."/>
        </authorList>
    </citation>
    <scope>NUCLEOTIDE SEQUENCE</scope>
    <source>
        <strain evidence="13">E1425</strain>
    </source>
</reference>
<dbReference type="GO" id="GO:0030915">
    <property type="term" value="C:Smc5-Smc6 complex"/>
    <property type="evidence" value="ECO:0007669"/>
    <property type="project" value="TreeGrafter"/>
</dbReference>
<keyword evidence="7" id="KW-0067">ATP-binding</keyword>
<keyword evidence="8 10" id="KW-0175">Coiled coil</keyword>
<evidence type="ECO:0000256" key="2">
    <source>
        <dbReference type="ARBA" id="ARBA00004286"/>
    </source>
</evidence>
<dbReference type="Gene3D" id="3.40.50.300">
    <property type="entry name" value="P-loop containing nucleotide triphosphate hydrolases"/>
    <property type="match status" value="2"/>
</dbReference>
<keyword evidence="14" id="KW-1185">Reference proteome</keyword>
<keyword evidence="9" id="KW-0539">Nucleus</keyword>
<dbReference type="Proteomes" id="UP000827284">
    <property type="component" value="Unassembled WGS sequence"/>
</dbReference>
<proteinExistence type="inferred from homology"/>
<comment type="similarity">
    <text evidence="3">Belongs to the SMC family. SMC5 subfamily.</text>
</comment>
<organism evidence="13 14">
    <name type="scientific">Entomortierella parvispora</name>
    <dbReference type="NCBI Taxonomy" id="205924"/>
    <lineage>
        <taxon>Eukaryota</taxon>
        <taxon>Fungi</taxon>
        <taxon>Fungi incertae sedis</taxon>
        <taxon>Mucoromycota</taxon>
        <taxon>Mortierellomycotina</taxon>
        <taxon>Mortierellomycetes</taxon>
        <taxon>Mortierellales</taxon>
        <taxon>Mortierellaceae</taxon>
        <taxon>Entomortierella</taxon>
    </lineage>
</organism>
<dbReference type="GO" id="GO:0005524">
    <property type="term" value="F:ATP binding"/>
    <property type="evidence" value="ECO:0007669"/>
    <property type="project" value="UniProtKB-KW"/>
</dbReference>
<dbReference type="SUPFAM" id="SSF52540">
    <property type="entry name" value="P-loop containing nucleoside triphosphate hydrolases"/>
    <property type="match status" value="1"/>
</dbReference>
<dbReference type="FunFam" id="3.40.50.300:FF:001301">
    <property type="entry name" value="Structural maintenance of chromosomes 5"/>
    <property type="match status" value="1"/>
</dbReference>
<dbReference type="GO" id="GO:0000724">
    <property type="term" value="P:double-strand break repair via homologous recombination"/>
    <property type="evidence" value="ECO:0007669"/>
    <property type="project" value="TreeGrafter"/>
</dbReference>
<evidence type="ECO:0000256" key="7">
    <source>
        <dbReference type="ARBA" id="ARBA00022840"/>
    </source>
</evidence>